<comment type="similarity">
    <text evidence="5">Belongs to the class VI-like SAM-binding methyltransferase superfamily. Isoprenylcysteine carboxyl methyltransferase family.</text>
</comment>
<keyword evidence="7" id="KW-1185">Reference proteome</keyword>
<keyword evidence="5" id="KW-0256">Endoplasmic reticulum</keyword>
<dbReference type="EMBL" id="JASNQZ010000001">
    <property type="protein sequence ID" value="KAL0961271.1"/>
    <property type="molecule type" value="Genomic_DNA"/>
</dbReference>
<protein>
    <recommendedName>
        <fullName evidence="5">Protein-S-isoprenylcysteine O-methyltransferase</fullName>
        <ecNumber evidence="5">2.1.1.100</ecNumber>
    </recommendedName>
</protein>
<comment type="caution">
    <text evidence="5">Lacks conserved residue(s) required for the propagation of feature annotation.</text>
</comment>
<evidence type="ECO:0000256" key="1">
    <source>
        <dbReference type="ARBA" id="ARBA00004141"/>
    </source>
</evidence>
<feature type="transmembrane region" description="Helical" evidence="5">
    <location>
        <begin position="172"/>
        <end position="190"/>
    </location>
</feature>
<reference evidence="7" key="1">
    <citation type="submission" date="2024-06" db="EMBL/GenBank/DDBJ databases">
        <title>Multi-omics analyses provide insights into the biosynthesis of the anticancer antibiotic pleurotin in Hohenbuehelia grisea.</title>
        <authorList>
            <person name="Weaver J.A."/>
            <person name="Alberti F."/>
        </authorList>
    </citation>
    <scope>NUCLEOTIDE SEQUENCE [LARGE SCALE GENOMIC DNA]</scope>
    <source>
        <strain evidence="7">T-177</strain>
    </source>
</reference>
<accession>A0ABR3K228</accession>
<keyword evidence="3 5" id="KW-1133">Transmembrane helix</keyword>
<comment type="caution">
    <text evidence="6">The sequence shown here is derived from an EMBL/GenBank/DDBJ whole genome shotgun (WGS) entry which is preliminary data.</text>
</comment>
<dbReference type="EC" id="2.1.1.100" evidence="5"/>
<dbReference type="PANTHER" id="PTHR12714">
    <property type="entry name" value="PROTEIN-S ISOPRENYLCYSTEINE O-METHYLTRANSFERASE"/>
    <property type="match status" value="1"/>
</dbReference>
<keyword evidence="5" id="KW-0489">Methyltransferase</keyword>
<keyword evidence="4 5" id="KW-0472">Membrane</keyword>
<evidence type="ECO:0000256" key="5">
    <source>
        <dbReference type="RuleBase" id="RU362022"/>
    </source>
</evidence>
<evidence type="ECO:0000313" key="7">
    <source>
        <dbReference type="Proteomes" id="UP001556367"/>
    </source>
</evidence>
<keyword evidence="5" id="KW-0949">S-adenosyl-L-methionine</keyword>
<keyword evidence="5" id="KW-0808">Transferase</keyword>
<feature type="transmembrane region" description="Helical" evidence="5">
    <location>
        <begin position="258"/>
        <end position="278"/>
    </location>
</feature>
<evidence type="ECO:0000256" key="3">
    <source>
        <dbReference type="ARBA" id="ARBA00022989"/>
    </source>
</evidence>
<evidence type="ECO:0000256" key="2">
    <source>
        <dbReference type="ARBA" id="ARBA00022692"/>
    </source>
</evidence>
<comment type="catalytic activity">
    <reaction evidence="5">
        <text>[protein]-C-terminal S-[(2E,6E)-farnesyl]-L-cysteine + S-adenosyl-L-methionine = [protein]-C-terminal S-[(2E,6E)-farnesyl]-L-cysteine methyl ester + S-adenosyl-L-homocysteine</text>
        <dbReference type="Rhea" id="RHEA:21672"/>
        <dbReference type="Rhea" id="RHEA-COMP:12125"/>
        <dbReference type="Rhea" id="RHEA-COMP:12126"/>
        <dbReference type="ChEBI" id="CHEBI:57856"/>
        <dbReference type="ChEBI" id="CHEBI:59789"/>
        <dbReference type="ChEBI" id="CHEBI:90510"/>
        <dbReference type="ChEBI" id="CHEBI:90511"/>
        <dbReference type="EC" id="2.1.1.100"/>
    </reaction>
</comment>
<evidence type="ECO:0000256" key="4">
    <source>
        <dbReference type="ARBA" id="ARBA00023136"/>
    </source>
</evidence>
<dbReference type="Pfam" id="PF04140">
    <property type="entry name" value="ICMT"/>
    <property type="match status" value="1"/>
</dbReference>
<feature type="transmembrane region" description="Helical" evidence="5">
    <location>
        <begin position="217"/>
        <end position="238"/>
    </location>
</feature>
<sequence length="309" mass="34722">MFSTLHRSPAFRIPTEVCHKGLRLCSAWQHVPYFLLRSNTPFPKLPILRFCWASSAAYKYHYGFSLVKAAVPDPSLLTMSLLRLSLVLVQAVSNQLACTPPNPTPSKGRYHTDEMYILQIAPTIFKIHQIILWACTALETLYYLQTLLPAHIVSAYSASPVCLVSQPSVRTTPLFVIGVLAAVLGTYIRVDCFKALGELFTFDLTVLPTHKLVTKRFYAYVRHPAYTGSILLVAGLAFSHLSEGSWLTECGPLRKPGSAIVVWAAWWIWTLAVGLSRADAEDKQMRKLFQGEWDTYAANVPWWFFPGLI</sequence>
<dbReference type="PANTHER" id="PTHR12714:SF9">
    <property type="entry name" value="PROTEIN-S-ISOPRENYLCYSTEINE O-METHYLTRANSFERASE"/>
    <property type="match status" value="1"/>
</dbReference>
<dbReference type="InterPro" id="IPR007269">
    <property type="entry name" value="ICMT_MeTrfase"/>
</dbReference>
<name>A0ABR3K228_9AGAR</name>
<keyword evidence="2 5" id="KW-0812">Transmembrane</keyword>
<organism evidence="6 7">
    <name type="scientific">Hohenbuehelia grisea</name>
    <dbReference type="NCBI Taxonomy" id="104357"/>
    <lineage>
        <taxon>Eukaryota</taxon>
        <taxon>Fungi</taxon>
        <taxon>Dikarya</taxon>
        <taxon>Basidiomycota</taxon>
        <taxon>Agaricomycotina</taxon>
        <taxon>Agaricomycetes</taxon>
        <taxon>Agaricomycetidae</taxon>
        <taxon>Agaricales</taxon>
        <taxon>Pleurotineae</taxon>
        <taxon>Pleurotaceae</taxon>
        <taxon>Hohenbuehelia</taxon>
    </lineage>
</organism>
<comment type="subcellular location">
    <subcellularLocation>
        <location evidence="5">Endoplasmic reticulum membrane</location>
        <topology evidence="5">Multi-pass membrane protein</topology>
    </subcellularLocation>
    <subcellularLocation>
        <location evidence="1">Membrane</location>
        <topology evidence="1">Multi-pass membrane protein</topology>
    </subcellularLocation>
</comment>
<evidence type="ECO:0000313" key="6">
    <source>
        <dbReference type="EMBL" id="KAL0961271.1"/>
    </source>
</evidence>
<proteinExistence type="inferred from homology"/>
<dbReference type="Gene3D" id="1.20.120.1630">
    <property type="match status" value="1"/>
</dbReference>
<gene>
    <name evidence="6" type="ORF">HGRIS_006234</name>
</gene>
<dbReference type="Proteomes" id="UP001556367">
    <property type="component" value="Unassembled WGS sequence"/>
</dbReference>